<evidence type="ECO:0000313" key="3">
    <source>
        <dbReference type="EMBL" id="TMV15022.1"/>
    </source>
</evidence>
<keyword evidence="2" id="KW-0964">Secreted</keyword>
<dbReference type="InterPro" id="IPR018511">
    <property type="entry name" value="Hemolysin-typ_Ca-bd_CS"/>
</dbReference>
<comment type="subcellular location">
    <subcellularLocation>
        <location evidence="1">Secreted</location>
    </subcellularLocation>
</comment>
<keyword evidence="4" id="KW-1185">Reference proteome</keyword>
<accession>A0ABY2XDB1</accession>
<dbReference type="Pfam" id="PF00353">
    <property type="entry name" value="HemolysinCabind"/>
    <property type="match status" value="2"/>
</dbReference>
<evidence type="ECO:0000256" key="1">
    <source>
        <dbReference type="ARBA" id="ARBA00004613"/>
    </source>
</evidence>
<protein>
    <submittedName>
        <fullName evidence="3">Calcium-binding protein</fullName>
    </submittedName>
</protein>
<sequence length="550" mass="59452">MVQFYRPLGPIIDVNDFTDNHQSKAVMTALDDGGYAVAWESVDQDGDGDGIYARVLNADGSFRTDEFQVSARTYGDQGYPGIVARNGGFDIVYYSEYDQDFDGAGIYLESYSSDGTKTDTNYLRPPIVSEVAPGIAEADGSLTFFYNAPYADGARIAQRLNAYVIDDQSTPVQVTVASDYSAGKLFDELDAVTLKDGSKVAIWDTQDVDGDVQGMFGQRFDAEGNRLGSEFQINRDGDGAQWEGSVAALNDGGFVVTYTSGYDHDGSAWGIFMQRYDASGATVGGNRQVNTTTFGDQMESDVVAMPDGGYIVAWADYGVDYSIAMQRFDARGVRVGDETDVVSDATDFFRDPSISVQSDGSFAVTYTASRSNYEVETILFEASYFGSAADDVIRDTGRADWVWGRKGDDVISGLRGEDILAGNKGNDRLFGGGQSDKLYGGQGRDVLKGGTGHDVLKGGNMRDILDGQQGRDRLVGGDGKDVFQFRAGDGRDRVTDFDVSADTLRFRGLTEDDLTISDRGSDLLIRYEGGSVVVLDTNEADLAANSIIYA</sequence>
<dbReference type="EMBL" id="VCPC01000001">
    <property type="protein sequence ID" value="TMV15022.1"/>
    <property type="molecule type" value="Genomic_DNA"/>
</dbReference>
<dbReference type="PRINTS" id="PR00313">
    <property type="entry name" value="CABNDNGRPT"/>
</dbReference>
<reference evidence="3 4" key="1">
    <citation type="submission" date="2019-05" db="EMBL/GenBank/DDBJ databases">
        <title>Marivita sp. nov. isolated from sea sediment.</title>
        <authorList>
            <person name="Kim W."/>
        </authorList>
    </citation>
    <scope>NUCLEOTIDE SEQUENCE [LARGE SCALE GENOMIC DNA]</scope>
    <source>
        <strain evidence="3 4">CAU 1492</strain>
    </source>
</reference>
<dbReference type="InterPro" id="IPR011049">
    <property type="entry name" value="Serralysin-like_metalloprot_C"/>
</dbReference>
<dbReference type="PANTHER" id="PTHR38340">
    <property type="entry name" value="S-LAYER PROTEIN"/>
    <property type="match status" value="1"/>
</dbReference>
<name>A0ABY2XDB1_9RHOB</name>
<dbReference type="PANTHER" id="PTHR38340:SF1">
    <property type="entry name" value="S-LAYER PROTEIN"/>
    <property type="match status" value="1"/>
</dbReference>
<dbReference type="PROSITE" id="PS00330">
    <property type="entry name" value="HEMOLYSIN_CALCIUM"/>
    <property type="match status" value="2"/>
</dbReference>
<dbReference type="RefSeq" id="WP_138862372.1">
    <property type="nucleotide sequence ID" value="NZ_VCPC01000001.1"/>
</dbReference>
<dbReference type="InterPro" id="IPR050557">
    <property type="entry name" value="RTX_toxin/Mannuronan_C5-epim"/>
</dbReference>
<comment type="caution">
    <text evidence="3">The sequence shown here is derived from an EMBL/GenBank/DDBJ whole genome shotgun (WGS) entry which is preliminary data.</text>
</comment>
<dbReference type="SUPFAM" id="SSF51120">
    <property type="entry name" value="beta-Roll"/>
    <property type="match status" value="1"/>
</dbReference>
<dbReference type="Proteomes" id="UP001191082">
    <property type="component" value="Unassembled WGS sequence"/>
</dbReference>
<organism evidence="3 4">
    <name type="scientific">Arenibacterium halophilum</name>
    <dbReference type="NCBI Taxonomy" id="2583821"/>
    <lineage>
        <taxon>Bacteria</taxon>
        <taxon>Pseudomonadati</taxon>
        <taxon>Pseudomonadota</taxon>
        <taxon>Alphaproteobacteria</taxon>
        <taxon>Rhodobacterales</taxon>
        <taxon>Paracoccaceae</taxon>
        <taxon>Arenibacterium</taxon>
    </lineage>
</organism>
<proteinExistence type="predicted"/>
<dbReference type="Gene3D" id="2.150.10.10">
    <property type="entry name" value="Serralysin-like metalloprotease, C-terminal"/>
    <property type="match status" value="2"/>
</dbReference>
<evidence type="ECO:0000256" key="2">
    <source>
        <dbReference type="ARBA" id="ARBA00022525"/>
    </source>
</evidence>
<gene>
    <name evidence="3" type="ORF">FGK64_03375</name>
</gene>
<evidence type="ECO:0000313" key="4">
    <source>
        <dbReference type="Proteomes" id="UP001191082"/>
    </source>
</evidence>
<dbReference type="InterPro" id="IPR001343">
    <property type="entry name" value="Hemolysn_Ca-bd"/>
</dbReference>